<dbReference type="AlphaFoldDB" id="A0A0B7MH92"/>
<dbReference type="Proteomes" id="UP000046155">
    <property type="component" value="Unassembled WGS sequence"/>
</dbReference>
<keyword evidence="7 8" id="KW-0472">Membrane</keyword>
<evidence type="ECO:0000256" key="6">
    <source>
        <dbReference type="ARBA" id="ARBA00022989"/>
    </source>
</evidence>
<sequence>MQHRTLRIIILSLIGLAVGAFLYYIRPLLVPFAIAALMAYMIFPLVRSLEARGVKRSTAIITVYAAGLFLVYIFIAFFIPATFNEAKAFGRILPVYVETWEKAQGYFDSLSKRISLPAEGRQILRETVGHIRKGLLQGIRGFAQGLIGAISLLPSLILAPFLAYYFIKDSDHIKKTVLAFLPPSCRNDLQFLIREGDLIFSQFLRGHLLVSAIVGLLTGAGAALINMPFAVLIGLFTAVLDLIPYFGPLLAAIPVVGLALTISYWKGIAMLVIYIIVQQFEGSFLAPRLLGDRVGLHPVATVLVLLIGGYLAGPLGLIFAVPAAGLLRIILRYLWEKIV</sequence>
<evidence type="ECO:0000256" key="7">
    <source>
        <dbReference type="ARBA" id="ARBA00023136"/>
    </source>
</evidence>
<evidence type="ECO:0000256" key="2">
    <source>
        <dbReference type="ARBA" id="ARBA00009773"/>
    </source>
</evidence>
<feature type="transmembrane region" description="Helical" evidence="8">
    <location>
        <begin position="5"/>
        <end position="23"/>
    </location>
</feature>
<dbReference type="OrthoDB" id="9793390at2"/>
<dbReference type="InterPro" id="IPR002549">
    <property type="entry name" value="AI-2E-like"/>
</dbReference>
<dbReference type="Pfam" id="PF01594">
    <property type="entry name" value="AI-2E_transport"/>
    <property type="match status" value="1"/>
</dbReference>
<comment type="similarity">
    <text evidence="2">Belongs to the autoinducer-2 exporter (AI-2E) (TC 2.A.86) family.</text>
</comment>
<evidence type="ECO:0000256" key="1">
    <source>
        <dbReference type="ARBA" id="ARBA00004651"/>
    </source>
</evidence>
<protein>
    <recommendedName>
        <fullName evidence="11">Permease</fullName>
    </recommendedName>
</protein>
<keyword evidence="4" id="KW-1003">Cell membrane</keyword>
<proteinExistence type="inferred from homology"/>
<keyword evidence="6 8" id="KW-1133">Transmembrane helix</keyword>
<feature type="transmembrane region" description="Helical" evidence="8">
    <location>
        <begin position="142"/>
        <end position="167"/>
    </location>
</feature>
<name>A0A0B7MH92_9FIRM</name>
<feature type="transmembrane region" description="Helical" evidence="8">
    <location>
        <begin position="58"/>
        <end position="79"/>
    </location>
</feature>
<accession>A0A0B7MH92</accession>
<keyword evidence="10" id="KW-1185">Reference proteome</keyword>
<evidence type="ECO:0000256" key="5">
    <source>
        <dbReference type="ARBA" id="ARBA00022692"/>
    </source>
</evidence>
<organism evidence="9 10">
    <name type="scientific">Syntrophaceticus schinkii</name>
    <dbReference type="NCBI Taxonomy" id="499207"/>
    <lineage>
        <taxon>Bacteria</taxon>
        <taxon>Bacillati</taxon>
        <taxon>Bacillota</taxon>
        <taxon>Clostridia</taxon>
        <taxon>Thermoanaerobacterales</taxon>
        <taxon>Thermoanaerobacterales Family III. Incertae Sedis</taxon>
        <taxon>Syntrophaceticus</taxon>
    </lineage>
</organism>
<keyword evidence="5 8" id="KW-0812">Transmembrane</keyword>
<comment type="subcellular location">
    <subcellularLocation>
        <location evidence="1">Cell membrane</location>
        <topology evidence="1">Multi-pass membrane protein</topology>
    </subcellularLocation>
</comment>
<evidence type="ECO:0000313" key="10">
    <source>
        <dbReference type="Proteomes" id="UP000046155"/>
    </source>
</evidence>
<evidence type="ECO:0008006" key="11">
    <source>
        <dbReference type="Google" id="ProtNLM"/>
    </source>
</evidence>
<dbReference type="PANTHER" id="PTHR21716:SF53">
    <property type="entry name" value="PERMEASE PERM-RELATED"/>
    <property type="match status" value="1"/>
</dbReference>
<evidence type="ECO:0000313" key="9">
    <source>
        <dbReference type="EMBL" id="CEO90004.1"/>
    </source>
</evidence>
<feature type="transmembrane region" description="Helical" evidence="8">
    <location>
        <begin position="29"/>
        <end position="46"/>
    </location>
</feature>
<feature type="transmembrane region" description="Helical" evidence="8">
    <location>
        <begin position="302"/>
        <end position="327"/>
    </location>
</feature>
<dbReference type="EMBL" id="CDRZ01000269">
    <property type="protein sequence ID" value="CEO90004.1"/>
    <property type="molecule type" value="Genomic_DNA"/>
</dbReference>
<keyword evidence="3" id="KW-0813">Transport</keyword>
<reference evidence="10" key="1">
    <citation type="submission" date="2015-01" db="EMBL/GenBank/DDBJ databases">
        <authorList>
            <person name="Manzoor Shahid"/>
            <person name="Zubair Saima"/>
        </authorList>
    </citation>
    <scope>NUCLEOTIDE SEQUENCE [LARGE SCALE GENOMIC DNA]</scope>
    <source>
        <strain evidence="10">Sp3</strain>
    </source>
</reference>
<feature type="transmembrane region" description="Helical" evidence="8">
    <location>
        <begin position="208"/>
        <end position="236"/>
    </location>
</feature>
<dbReference type="GO" id="GO:0055085">
    <property type="term" value="P:transmembrane transport"/>
    <property type="evidence" value="ECO:0007669"/>
    <property type="project" value="TreeGrafter"/>
</dbReference>
<evidence type="ECO:0000256" key="4">
    <source>
        <dbReference type="ARBA" id="ARBA00022475"/>
    </source>
</evidence>
<dbReference type="GO" id="GO:0005886">
    <property type="term" value="C:plasma membrane"/>
    <property type="evidence" value="ECO:0007669"/>
    <property type="project" value="UniProtKB-SubCell"/>
</dbReference>
<evidence type="ECO:0000256" key="3">
    <source>
        <dbReference type="ARBA" id="ARBA00022448"/>
    </source>
</evidence>
<gene>
    <name evidence="9" type="ORF">SSCH_70002</name>
</gene>
<dbReference type="RefSeq" id="WP_156972287.1">
    <property type="nucleotide sequence ID" value="NZ_CDRZ01000269.1"/>
</dbReference>
<dbReference type="PANTHER" id="PTHR21716">
    <property type="entry name" value="TRANSMEMBRANE PROTEIN"/>
    <property type="match status" value="1"/>
</dbReference>
<evidence type="ECO:0000256" key="8">
    <source>
        <dbReference type="SAM" id="Phobius"/>
    </source>
</evidence>